<organism evidence="1 3">
    <name type="scientific">Deinandra increscens subsp. villosa</name>
    <dbReference type="NCBI Taxonomy" id="3103831"/>
    <lineage>
        <taxon>Eukaryota</taxon>
        <taxon>Viridiplantae</taxon>
        <taxon>Streptophyta</taxon>
        <taxon>Embryophyta</taxon>
        <taxon>Tracheophyta</taxon>
        <taxon>Spermatophyta</taxon>
        <taxon>Magnoliopsida</taxon>
        <taxon>eudicotyledons</taxon>
        <taxon>Gunneridae</taxon>
        <taxon>Pentapetalae</taxon>
        <taxon>asterids</taxon>
        <taxon>campanulids</taxon>
        <taxon>Asterales</taxon>
        <taxon>Asteraceae</taxon>
        <taxon>Asteroideae</taxon>
        <taxon>Heliantheae alliance</taxon>
        <taxon>Madieae</taxon>
        <taxon>Madiinae</taxon>
        <taxon>Deinandra</taxon>
    </lineage>
</organism>
<proteinExistence type="predicted"/>
<evidence type="ECO:0000313" key="2">
    <source>
        <dbReference type="EMBL" id="KAK9052954.1"/>
    </source>
</evidence>
<dbReference type="AlphaFoldDB" id="A0AAP0C2Z6"/>
<evidence type="ECO:0000313" key="3">
    <source>
        <dbReference type="Proteomes" id="UP001408789"/>
    </source>
</evidence>
<keyword evidence="3" id="KW-1185">Reference proteome</keyword>
<dbReference type="Proteomes" id="UP001408789">
    <property type="component" value="Unassembled WGS sequence"/>
</dbReference>
<dbReference type="PANTHER" id="PTHR36019:SF3">
    <property type="entry name" value="PLANT_PROTEIN"/>
    <property type="match status" value="1"/>
</dbReference>
<reference evidence="1 3" key="1">
    <citation type="submission" date="2024-04" db="EMBL/GenBank/DDBJ databases">
        <title>The reference genome of an endangered Asteraceae, Deinandra increscens subsp. villosa, native to the Central Coast of California.</title>
        <authorList>
            <person name="Guilliams M."/>
            <person name="Hasenstab-Lehman K."/>
            <person name="Meyer R."/>
            <person name="Mcevoy S."/>
        </authorList>
    </citation>
    <scope>NUCLEOTIDE SEQUENCE [LARGE SCALE GENOMIC DNA]</scope>
    <source>
        <tissue evidence="1">Leaf</tissue>
    </source>
</reference>
<dbReference type="EMBL" id="JBCNJP010000027">
    <property type="protein sequence ID" value="KAK9052954.1"/>
    <property type="molecule type" value="Genomic_DNA"/>
</dbReference>
<name>A0AAP0C2Z6_9ASTR</name>
<protein>
    <submittedName>
        <fullName evidence="1">Uncharacterized protein</fullName>
    </submittedName>
</protein>
<comment type="caution">
    <text evidence="1">The sequence shown here is derived from an EMBL/GenBank/DDBJ whole genome shotgun (WGS) entry which is preliminary data.</text>
</comment>
<dbReference type="PANTHER" id="PTHR36019">
    <property type="entry name" value="PLANT/PROTEIN"/>
    <property type="match status" value="1"/>
</dbReference>
<evidence type="ECO:0000313" key="1">
    <source>
        <dbReference type="EMBL" id="KAK9048649.1"/>
    </source>
</evidence>
<accession>A0AAP0C2Z6</accession>
<dbReference type="EMBL" id="JBCNJP010010864">
    <property type="protein sequence ID" value="KAK9048649.1"/>
    <property type="molecule type" value="Genomic_DNA"/>
</dbReference>
<gene>
    <name evidence="2" type="ORF">SSX86_029584</name>
    <name evidence="1" type="ORF">SSX86_032385</name>
</gene>
<sequence length="109" mass="12222">MYLICLGCHSMPRTISINDFTDGCAVEQGPTRPRSIMGEDVKRPKLVHGASKKLKGNKSGIVVVPSNGMMKKDKSFKRKDDGCKPRLIRSSGMRRDWSLEELKQIMNTV</sequence>